<feature type="transmembrane region" description="Helical" evidence="6">
    <location>
        <begin position="24"/>
        <end position="49"/>
    </location>
</feature>
<feature type="transmembrane region" description="Helical" evidence="6">
    <location>
        <begin position="229"/>
        <end position="250"/>
    </location>
</feature>
<gene>
    <name evidence="8" type="ORF">QR680_006357</name>
</gene>
<evidence type="ECO:0000256" key="4">
    <source>
        <dbReference type="ARBA" id="ARBA00023136"/>
    </source>
</evidence>
<sequence>MPNYSHIINHEFDFSTTVILTDGFFYTAAYAVILSLGGVLLNSFVLRLIQKTKIFKGRYKISLFWGTLFSFLACCCVFTICSFYLFFYLSGLPANFIICCAIQKINYMFQVPFFFALFVTSVDRYLSVCHKITLSERKVKFCYPLVFIVVALYLGSLFIYNEVVKDDVCVVVVQFPAWLLRTHLNTYCFLAITAFVLSLRTAHFVFTFKKKATNGIVQVSGVRTPTEKRLLYSVTLQAILPIFFIVPFLLRSQLVSFNVQVNVAKSFIDFVRVLTYSYYAFNSLIVIFTVHHFRHAVFSTLKCAKTPHDDSTKFHWLATSLAEAHQISDHSRLVFLIMNDGLRRRDEDWPPRDDHRSGQFSDNRRYHPNRGKFGEPREDFYPEDSHDGFGRAYRPPSASSSRNRWDDRSQETNYYDPRSSPRSGSHHSTQRQGQNDRRFVQSRQDSSGTSSPNSFYRQIQGALVEKEKPKPRRPTSSATSSQALRISGGNAWGGATSEEKERIDRSVKLLSMVTWGLEDANNPQILPRKNLQDHSDHVRLLRPVIIDGMSISVVYNRHRPFLFDGSMNRLIPSRDYFEVLSTKAFILLLHYYMGRGHLARVIVPQSYIDNYLTCSMTDDPEVFEELLDSGLVSSCRSFEHLLQLVDEREACLVMDVAEYHRFYKNLPEAVKDRIGICDKDGKKRSANFVDLSNRFVQPYFVGPERRPILPADSSISYDYSWMDDRMTQNSLIHSTTYKKMFRHQMSFDEQIKWLSLCDRLLKSDRQLTETKRFDLLMEEYDRRLAEGEAA</sequence>
<proteinExistence type="predicted"/>
<dbReference type="PROSITE" id="PS50262">
    <property type="entry name" value="G_PROTEIN_RECEP_F1_2"/>
    <property type="match status" value="1"/>
</dbReference>
<keyword evidence="3 6" id="KW-1133">Transmembrane helix</keyword>
<evidence type="ECO:0000313" key="9">
    <source>
        <dbReference type="Proteomes" id="UP001175271"/>
    </source>
</evidence>
<name>A0AA39HWD9_9BILA</name>
<dbReference type="InterPro" id="IPR017452">
    <property type="entry name" value="GPCR_Rhodpsn_7TM"/>
</dbReference>
<protein>
    <recommendedName>
        <fullName evidence="7">G-protein coupled receptors family 1 profile domain-containing protein</fullName>
    </recommendedName>
</protein>
<evidence type="ECO:0000313" key="8">
    <source>
        <dbReference type="EMBL" id="KAK0412695.1"/>
    </source>
</evidence>
<dbReference type="GO" id="GO:0016020">
    <property type="term" value="C:membrane"/>
    <property type="evidence" value="ECO:0007669"/>
    <property type="project" value="UniProtKB-SubCell"/>
</dbReference>
<feature type="compositionally biased region" description="Basic and acidic residues" evidence="5">
    <location>
        <begin position="372"/>
        <end position="389"/>
    </location>
</feature>
<keyword evidence="2 6" id="KW-0812">Transmembrane</keyword>
<evidence type="ECO:0000256" key="1">
    <source>
        <dbReference type="ARBA" id="ARBA00004370"/>
    </source>
</evidence>
<feature type="compositionally biased region" description="Basic and acidic residues" evidence="5">
    <location>
        <begin position="346"/>
        <end position="365"/>
    </location>
</feature>
<evidence type="ECO:0000259" key="7">
    <source>
        <dbReference type="PROSITE" id="PS50262"/>
    </source>
</evidence>
<comment type="caution">
    <text evidence="8">The sequence shown here is derived from an EMBL/GenBank/DDBJ whole genome shotgun (WGS) entry which is preliminary data.</text>
</comment>
<comment type="subcellular location">
    <subcellularLocation>
        <location evidence="1">Membrane</location>
    </subcellularLocation>
</comment>
<feature type="transmembrane region" description="Helical" evidence="6">
    <location>
        <begin position="184"/>
        <end position="208"/>
    </location>
</feature>
<dbReference type="CDD" id="cd00637">
    <property type="entry name" value="7tm_classA_rhodopsin-like"/>
    <property type="match status" value="1"/>
</dbReference>
<feature type="compositionally biased region" description="Polar residues" evidence="5">
    <location>
        <begin position="474"/>
        <end position="484"/>
    </location>
</feature>
<feature type="compositionally biased region" description="Low complexity" evidence="5">
    <location>
        <begin position="391"/>
        <end position="402"/>
    </location>
</feature>
<organism evidence="8 9">
    <name type="scientific">Steinernema hermaphroditum</name>
    <dbReference type="NCBI Taxonomy" id="289476"/>
    <lineage>
        <taxon>Eukaryota</taxon>
        <taxon>Metazoa</taxon>
        <taxon>Ecdysozoa</taxon>
        <taxon>Nematoda</taxon>
        <taxon>Chromadorea</taxon>
        <taxon>Rhabditida</taxon>
        <taxon>Tylenchina</taxon>
        <taxon>Panagrolaimomorpha</taxon>
        <taxon>Strongyloidoidea</taxon>
        <taxon>Steinernematidae</taxon>
        <taxon>Steinernema</taxon>
    </lineage>
</organism>
<dbReference type="PANTHER" id="PTHR38614">
    <property type="entry name" value="PROTEIN CBG09954"/>
    <property type="match status" value="1"/>
</dbReference>
<feature type="region of interest" description="Disordered" evidence="5">
    <location>
        <begin position="346"/>
        <end position="499"/>
    </location>
</feature>
<feature type="domain" description="G-protein coupled receptors family 1 profile" evidence="7">
    <location>
        <begin position="41"/>
        <end position="286"/>
    </location>
</feature>
<dbReference type="SUPFAM" id="SSF81321">
    <property type="entry name" value="Family A G protein-coupled receptor-like"/>
    <property type="match status" value="1"/>
</dbReference>
<dbReference type="InterPro" id="IPR010601">
    <property type="entry name" value="DUF1182"/>
</dbReference>
<dbReference type="AlphaFoldDB" id="A0AA39HWD9"/>
<evidence type="ECO:0000256" key="6">
    <source>
        <dbReference type="SAM" id="Phobius"/>
    </source>
</evidence>
<evidence type="ECO:0000256" key="2">
    <source>
        <dbReference type="ARBA" id="ARBA00022692"/>
    </source>
</evidence>
<feature type="transmembrane region" description="Helical" evidence="6">
    <location>
        <begin position="95"/>
        <end position="120"/>
    </location>
</feature>
<dbReference type="PANTHER" id="PTHR38614:SF1">
    <property type="entry name" value="G_PROTEIN_RECEP_F1_2 DOMAIN-CONTAINING PROTEIN"/>
    <property type="match status" value="1"/>
</dbReference>
<keyword evidence="4 6" id="KW-0472">Membrane</keyword>
<feature type="transmembrane region" description="Helical" evidence="6">
    <location>
        <begin position="141"/>
        <end position="160"/>
    </location>
</feature>
<feature type="transmembrane region" description="Helical" evidence="6">
    <location>
        <begin position="61"/>
        <end position="89"/>
    </location>
</feature>
<evidence type="ECO:0000256" key="5">
    <source>
        <dbReference type="SAM" id="MobiDB-lite"/>
    </source>
</evidence>
<dbReference type="Proteomes" id="UP001175271">
    <property type="component" value="Unassembled WGS sequence"/>
</dbReference>
<dbReference type="EMBL" id="JAUCMV010000003">
    <property type="protein sequence ID" value="KAK0412695.1"/>
    <property type="molecule type" value="Genomic_DNA"/>
</dbReference>
<keyword evidence="9" id="KW-1185">Reference proteome</keyword>
<feature type="compositionally biased region" description="Polar residues" evidence="5">
    <location>
        <begin position="441"/>
        <end position="457"/>
    </location>
</feature>
<evidence type="ECO:0000256" key="3">
    <source>
        <dbReference type="ARBA" id="ARBA00022989"/>
    </source>
</evidence>
<accession>A0AA39HWD9</accession>
<dbReference type="Gene3D" id="1.20.1070.10">
    <property type="entry name" value="Rhodopsin 7-helix transmembrane proteins"/>
    <property type="match status" value="1"/>
</dbReference>
<reference evidence="8" key="1">
    <citation type="submission" date="2023-06" db="EMBL/GenBank/DDBJ databases">
        <title>Genomic analysis of the entomopathogenic nematode Steinernema hermaphroditum.</title>
        <authorList>
            <person name="Schwarz E.M."/>
            <person name="Heppert J.K."/>
            <person name="Baniya A."/>
            <person name="Schwartz H.T."/>
            <person name="Tan C.-H."/>
            <person name="Antoshechkin I."/>
            <person name="Sternberg P.W."/>
            <person name="Goodrich-Blair H."/>
            <person name="Dillman A.R."/>
        </authorList>
    </citation>
    <scope>NUCLEOTIDE SEQUENCE</scope>
    <source>
        <strain evidence="8">PS9179</strain>
        <tissue evidence="8">Whole animal</tissue>
    </source>
</reference>